<reference evidence="4" key="1">
    <citation type="submission" date="2016-06" db="UniProtKB">
        <authorList>
            <consortium name="WormBaseParasite"/>
        </authorList>
    </citation>
    <scope>IDENTIFICATION</scope>
</reference>
<proteinExistence type="predicted"/>
<evidence type="ECO:0000313" key="2">
    <source>
        <dbReference type="EMBL" id="VDO82287.1"/>
    </source>
</evidence>
<dbReference type="EMBL" id="UZAJ01018483">
    <property type="protein sequence ID" value="VDO82287.1"/>
    <property type="molecule type" value="Genomic_DNA"/>
</dbReference>
<dbReference type="AlphaFoldDB" id="A0A183HXD4"/>
<dbReference type="WBParaSite" id="OFLC_0001214601-mRNA-1">
    <property type="protein sequence ID" value="OFLC_0001214601-mRNA-1"/>
    <property type="gene ID" value="OFLC_0001214601"/>
</dbReference>
<evidence type="ECO:0000256" key="1">
    <source>
        <dbReference type="SAM" id="MobiDB-lite"/>
    </source>
</evidence>
<organism evidence="4">
    <name type="scientific">Onchocerca flexuosa</name>
    <dbReference type="NCBI Taxonomy" id="387005"/>
    <lineage>
        <taxon>Eukaryota</taxon>
        <taxon>Metazoa</taxon>
        <taxon>Ecdysozoa</taxon>
        <taxon>Nematoda</taxon>
        <taxon>Chromadorea</taxon>
        <taxon>Rhabditida</taxon>
        <taxon>Spirurina</taxon>
        <taxon>Spiruromorpha</taxon>
        <taxon>Filarioidea</taxon>
        <taxon>Onchocercidae</taxon>
        <taxon>Onchocerca</taxon>
    </lineage>
</organism>
<sequence length="51" mass="5607">MTNQSEIYHIGVGQRQQDAKQSLKQKVPQQQSQQQQQVKTCAGLPAASVIA</sequence>
<gene>
    <name evidence="2" type="ORF">OFLC_LOCUS12145</name>
</gene>
<reference evidence="2 3" key="2">
    <citation type="submission" date="2018-11" db="EMBL/GenBank/DDBJ databases">
        <authorList>
            <consortium name="Pathogen Informatics"/>
        </authorList>
    </citation>
    <scope>NUCLEOTIDE SEQUENCE [LARGE SCALE GENOMIC DNA]</scope>
</reference>
<accession>A0A183HXD4</accession>
<feature type="region of interest" description="Disordered" evidence="1">
    <location>
        <begin position="1"/>
        <end position="38"/>
    </location>
</feature>
<dbReference type="Proteomes" id="UP000267606">
    <property type="component" value="Unassembled WGS sequence"/>
</dbReference>
<feature type="compositionally biased region" description="Low complexity" evidence="1">
    <location>
        <begin position="20"/>
        <end position="38"/>
    </location>
</feature>
<evidence type="ECO:0000313" key="4">
    <source>
        <dbReference type="WBParaSite" id="OFLC_0001214601-mRNA-1"/>
    </source>
</evidence>
<protein>
    <submittedName>
        <fullName evidence="2 4">Uncharacterized protein</fullName>
    </submittedName>
</protein>
<keyword evidence="3" id="KW-1185">Reference proteome</keyword>
<name>A0A183HXD4_9BILA</name>
<evidence type="ECO:0000313" key="3">
    <source>
        <dbReference type="Proteomes" id="UP000267606"/>
    </source>
</evidence>